<dbReference type="Gene3D" id="1.10.357.10">
    <property type="entry name" value="Tetracycline Repressor, domain 2"/>
    <property type="match status" value="1"/>
</dbReference>
<dbReference type="PANTHER" id="PTHR30055:SF226">
    <property type="entry name" value="HTH-TYPE TRANSCRIPTIONAL REGULATOR PKSA"/>
    <property type="match status" value="1"/>
</dbReference>
<dbReference type="PANTHER" id="PTHR30055">
    <property type="entry name" value="HTH-TYPE TRANSCRIPTIONAL REGULATOR RUTR"/>
    <property type="match status" value="1"/>
</dbReference>
<dbReference type="InterPro" id="IPR050109">
    <property type="entry name" value="HTH-type_TetR-like_transc_reg"/>
</dbReference>
<name>A0ABT3N8G7_9BACT</name>
<protein>
    <submittedName>
        <fullName evidence="4">TetR/AcrR family transcriptional regulator</fullName>
    </submittedName>
</protein>
<dbReference type="PROSITE" id="PS50977">
    <property type="entry name" value="HTH_TETR_2"/>
    <property type="match status" value="1"/>
</dbReference>
<evidence type="ECO:0000259" key="3">
    <source>
        <dbReference type="PROSITE" id="PS50977"/>
    </source>
</evidence>
<dbReference type="SUPFAM" id="SSF48498">
    <property type="entry name" value="Tetracyclin repressor-like, C-terminal domain"/>
    <property type="match status" value="1"/>
</dbReference>
<dbReference type="Proteomes" id="UP001209681">
    <property type="component" value="Unassembled WGS sequence"/>
</dbReference>
<dbReference type="EMBL" id="JAPFPW010000006">
    <property type="protein sequence ID" value="MCW7753753.1"/>
    <property type="molecule type" value="Genomic_DNA"/>
</dbReference>
<organism evidence="4 5">
    <name type="scientific">Desulfobotulus pelophilus</name>
    <dbReference type="NCBI Taxonomy" id="2823377"/>
    <lineage>
        <taxon>Bacteria</taxon>
        <taxon>Pseudomonadati</taxon>
        <taxon>Thermodesulfobacteriota</taxon>
        <taxon>Desulfobacteria</taxon>
        <taxon>Desulfobacterales</taxon>
        <taxon>Desulfobacteraceae</taxon>
        <taxon>Desulfobotulus</taxon>
    </lineage>
</organism>
<gene>
    <name evidence="4" type="ORF">OOT00_07130</name>
</gene>
<evidence type="ECO:0000256" key="1">
    <source>
        <dbReference type="ARBA" id="ARBA00023125"/>
    </source>
</evidence>
<dbReference type="RefSeq" id="WP_265424620.1">
    <property type="nucleotide sequence ID" value="NZ_JAPFPW010000006.1"/>
</dbReference>
<feature type="domain" description="HTH tetR-type" evidence="3">
    <location>
        <begin position="12"/>
        <end position="72"/>
    </location>
</feature>
<dbReference type="SUPFAM" id="SSF46689">
    <property type="entry name" value="Homeodomain-like"/>
    <property type="match status" value="1"/>
</dbReference>
<evidence type="ECO:0000313" key="4">
    <source>
        <dbReference type="EMBL" id="MCW7753753.1"/>
    </source>
</evidence>
<feature type="DNA-binding region" description="H-T-H motif" evidence="2">
    <location>
        <begin position="35"/>
        <end position="54"/>
    </location>
</feature>
<keyword evidence="5" id="KW-1185">Reference proteome</keyword>
<proteinExistence type="predicted"/>
<reference evidence="4 5" key="1">
    <citation type="submission" date="2022-11" db="EMBL/GenBank/DDBJ databases">
        <title>Desulfobotulus tamanensis H1 sp. nov. - anaerobic, alkaliphilic, sulphate reducing bacterium isolated from terrestrial mud volcano.</title>
        <authorList>
            <person name="Frolova A."/>
            <person name="Merkel A.Y."/>
            <person name="Slobodkin A.I."/>
        </authorList>
    </citation>
    <scope>NUCLEOTIDE SEQUENCE [LARGE SCALE GENOMIC DNA]</scope>
    <source>
        <strain evidence="4 5">H1</strain>
    </source>
</reference>
<sequence>MSPRKTFERLPLAKKERVLEAALHEFAQHGYGGASINRMVERAGIAKGSVFQYFGDKEGIFAAVFSHSLHQVKNALRRIRDDADDTDIFNRIERVFHTGLAFTQNHPLVYRLYTHLITASDIPQRDLLLSSLRSEGKFFLGEILQAAMERGEIRSDLPMDEALFLLEAVMDRFLMATVMPCLESDFLHESSPKDRVRGFIRILRHGMAPEKP</sequence>
<evidence type="ECO:0000313" key="5">
    <source>
        <dbReference type="Proteomes" id="UP001209681"/>
    </source>
</evidence>
<dbReference type="InterPro" id="IPR001647">
    <property type="entry name" value="HTH_TetR"/>
</dbReference>
<dbReference type="PROSITE" id="PS01081">
    <property type="entry name" value="HTH_TETR_1"/>
    <property type="match status" value="1"/>
</dbReference>
<accession>A0ABT3N8G7</accession>
<comment type="caution">
    <text evidence="4">The sequence shown here is derived from an EMBL/GenBank/DDBJ whole genome shotgun (WGS) entry which is preliminary data.</text>
</comment>
<dbReference type="Pfam" id="PF00440">
    <property type="entry name" value="TetR_N"/>
    <property type="match status" value="1"/>
</dbReference>
<dbReference type="InterPro" id="IPR036271">
    <property type="entry name" value="Tet_transcr_reg_TetR-rel_C_sf"/>
</dbReference>
<dbReference type="InterPro" id="IPR023772">
    <property type="entry name" value="DNA-bd_HTH_TetR-type_CS"/>
</dbReference>
<evidence type="ECO:0000256" key="2">
    <source>
        <dbReference type="PROSITE-ProRule" id="PRU00335"/>
    </source>
</evidence>
<keyword evidence="1 2" id="KW-0238">DNA-binding</keyword>
<dbReference type="InterPro" id="IPR009057">
    <property type="entry name" value="Homeodomain-like_sf"/>
</dbReference>
<dbReference type="PRINTS" id="PR00455">
    <property type="entry name" value="HTHTETR"/>
</dbReference>